<dbReference type="RefSeq" id="WP_273742685.1">
    <property type="nucleotide sequence ID" value="NZ_CP117466.1"/>
</dbReference>
<dbReference type="EMBL" id="CP117466">
    <property type="protein sequence ID" value="WDA11429.1"/>
    <property type="molecule type" value="Genomic_DNA"/>
</dbReference>
<proteinExistence type="predicted"/>
<protein>
    <submittedName>
        <fullName evidence="2">Uncharacterized protein</fullName>
    </submittedName>
</protein>
<evidence type="ECO:0000256" key="1">
    <source>
        <dbReference type="SAM" id="Phobius"/>
    </source>
</evidence>
<keyword evidence="1" id="KW-0812">Transmembrane</keyword>
<evidence type="ECO:0000313" key="2">
    <source>
        <dbReference type="EMBL" id="WDA11429.1"/>
    </source>
</evidence>
<reference evidence="2 3" key="1">
    <citation type="submission" date="2023-02" db="EMBL/GenBank/DDBJ databases">
        <title>Whole genome sequenc of Paracoccus marcusii MBLB0836.</title>
        <authorList>
            <person name="Seo M.-J."/>
            <person name="Cho E.-S."/>
            <person name="Hwang C.Y."/>
        </authorList>
    </citation>
    <scope>NUCLEOTIDE SEQUENCE [LARGE SCALE GENOMIC DNA]</scope>
    <source>
        <strain evidence="2 3">MBLB0836</strain>
    </source>
</reference>
<organism evidence="2 3">
    <name type="scientific">Paracoccus marcusii</name>
    <dbReference type="NCBI Taxonomy" id="59779"/>
    <lineage>
        <taxon>Bacteria</taxon>
        <taxon>Pseudomonadati</taxon>
        <taxon>Pseudomonadota</taxon>
        <taxon>Alphaproteobacteria</taxon>
        <taxon>Rhodobacterales</taxon>
        <taxon>Paracoccaceae</taxon>
        <taxon>Paracoccus</taxon>
    </lineage>
</organism>
<accession>A0ABY7UP35</accession>
<name>A0ABY7UP35_9RHOB</name>
<gene>
    <name evidence="2" type="ORF">PRL19_08855</name>
</gene>
<dbReference type="Proteomes" id="UP001216899">
    <property type="component" value="Chromosome"/>
</dbReference>
<keyword evidence="1" id="KW-1133">Transmembrane helix</keyword>
<feature type="transmembrane region" description="Helical" evidence="1">
    <location>
        <begin position="65"/>
        <end position="86"/>
    </location>
</feature>
<keyword evidence="1" id="KW-0472">Membrane</keyword>
<sequence length="115" mass="12223">MTTDQKPLSLADAEMIRRTRHLGWDSGTCAEAQDLRLAAMREGLSPQAFDQDAPEYRAAIRRAHLVGVAAGLVLAFVCLVIGIALYDAINTNWPVACDGTAALPSCAARILGALT</sequence>
<keyword evidence="3" id="KW-1185">Reference proteome</keyword>
<evidence type="ECO:0000313" key="3">
    <source>
        <dbReference type="Proteomes" id="UP001216899"/>
    </source>
</evidence>